<name>Q8BNW1_MOUSE</name>
<reference evidence="2" key="6">
    <citation type="submission" date="2002-04" db="EMBL/GenBank/DDBJ databases">
        <authorList>
            <person name="Adachi J."/>
            <person name="Aizawa K."/>
            <person name="Akimura T."/>
            <person name="Arakawa T."/>
            <person name="Bono H."/>
            <person name="Carninci P."/>
            <person name="Fukuda S."/>
            <person name="Furuno M."/>
            <person name="Hanagaki T."/>
            <person name="Hara A."/>
            <person name="Hashizume W."/>
            <person name="Hayashida K."/>
            <person name="Hayatsu N."/>
            <person name="Hiramoto K."/>
            <person name="Hiraoka T."/>
            <person name="Hirozane T."/>
            <person name="Hori F."/>
            <person name="Imotani K."/>
            <person name="Ishii Y."/>
            <person name="Itoh M."/>
            <person name="Kagawa I."/>
            <person name="Kasukawa T."/>
            <person name="Katoh H."/>
            <person name="Kawai J."/>
            <person name="Kojima Y."/>
            <person name="Kondo S."/>
            <person name="Konno H."/>
            <person name="Kouda M."/>
            <person name="Koya S."/>
            <person name="Kurihara C."/>
            <person name="Matsuyama T."/>
            <person name="Miyazaki A."/>
            <person name="Murata M."/>
            <person name="Nakamura M."/>
            <person name="Nishi K."/>
            <person name="Nomura K."/>
            <person name="Numazaki R."/>
            <person name="Ohno M."/>
            <person name="Ohsato N."/>
            <person name="Okazaki Y."/>
            <person name="Saito R."/>
            <person name="Saitoh H."/>
            <person name="Sakai C."/>
            <person name="Sakai K."/>
            <person name="Sakazume N."/>
            <person name="Sano H."/>
            <person name="Sasaki D."/>
            <person name="Shibata K."/>
            <person name="Shinagawa A."/>
            <person name="Shiraki T."/>
            <person name="Sogabe Y."/>
            <person name="Tagami M."/>
            <person name="Tagawa A."/>
            <person name="Takahashi F."/>
            <person name="Takaku-Akahira S."/>
            <person name="Takeda Y."/>
            <person name="Tanaka T."/>
            <person name="Tomaru A."/>
            <person name="Toya T."/>
            <person name="Yasunishi A."/>
            <person name="Muramatsu M."/>
            <person name="Hayashizaki Y."/>
        </authorList>
    </citation>
    <scope>NUCLEOTIDE SEQUENCE</scope>
    <source>
        <strain evidence="2">C57BL/6J</strain>
        <tissue evidence="2">Aorta and vein</tissue>
    </source>
</reference>
<dbReference type="MGI" id="MGI:2443347">
    <property type="gene designation" value="A530053G22Rik"/>
</dbReference>
<reference evidence="2" key="8">
    <citation type="journal article" date="2005" name="Science">
        <title>Antisense Transcription in the Mammalian Transcriptome.</title>
        <authorList>
            <consortium name="RIKEN Genome Exploration Research Group and Genome Science Group (Genome Network Project Core Group) and the FANTOM Consortium"/>
        </authorList>
    </citation>
    <scope>NUCLEOTIDE SEQUENCE</scope>
    <source>
        <strain evidence="2">C57BL/6J</strain>
        <tissue evidence="2">Aorta and vein</tissue>
    </source>
</reference>
<evidence type="ECO:0000313" key="2">
    <source>
        <dbReference type="EMBL" id="BAC37817.1"/>
    </source>
</evidence>
<dbReference type="EMBL" id="AK080052">
    <property type="protein sequence ID" value="BAC37817.1"/>
    <property type="molecule type" value="mRNA"/>
</dbReference>
<gene>
    <name evidence="3" type="primary">A530053G22Rik</name>
</gene>
<sequence>MNFLLLALAFLVSAAEEPLQFSGKFHTVYLASKSVGAIAENSPERMLMREVQFFNEHSVMSMTFYVRKNGICQLHTVWADKLPWNYCTKKATGTNITQEM</sequence>
<dbReference type="AGR" id="MGI:2443347"/>
<protein>
    <submittedName>
        <fullName evidence="2">Uncharacterized protein</fullName>
    </submittedName>
</protein>
<dbReference type="PhylomeDB" id="Q8BNW1"/>
<dbReference type="Gene3D" id="2.40.128.20">
    <property type="match status" value="1"/>
</dbReference>
<feature type="chain" id="PRO_5012000134" evidence="1">
    <location>
        <begin position="16"/>
        <end position="100"/>
    </location>
</feature>
<reference evidence="2" key="2">
    <citation type="journal article" date="2000" name="Genome Res.">
        <title>Normalization and subtraction of cap-trapper-selected cDNAs to prepare full-length cDNA libraries for rapid discovery of new genes.</title>
        <authorList>
            <person name="Carninci P."/>
            <person name="Shibata Y."/>
            <person name="Hayatsu N."/>
            <person name="Sugahara Y."/>
            <person name="Shibata K."/>
            <person name="Itoh M."/>
            <person name="Konno H."/>
            <person name="Okazaki Y."/>
            <person name="Muramatsu M."/>
            <person name="Hayashizaki Y."/>
        </authorList>
    </citation>
    <scope>NUCLEOTIDE SEQUENCE</scope>
    <source>
        <strain evidence="2">C57BL/6J</strain>
        <tissue evidence="2">Aorta and vein</tissue>
    </source>
</reference>
<reference evidence="2" key="1">
    <citation type="journal article" date="1999" name="Methods Enzymol.">
        <title>High-efficiency full-length cDNA cloning.</title>
        <authorList>
            <person name="Carninci P."/>
            <person name="Hayashizaki Y."/>
        </authorList>
    </citation>
    <scope>NUCLEOTIDE SEQUENCE</scope>
    <source>
        <strain evidence="2">C57BL/6J</strain>
        <tissue evidence="2">Aorta and vein</tissue>
    </source>
</reference>
<accession>Q8BNW1</accession>
<dbReference type="SUPFAM" id="SSF50814">
    <property type="entry name" value="Lipocalins"/>
    <property type="match status" value="1"/>
</dbReference>
<keyword evidence="1" id="KW-0732">Signal</keyword>
<organism evidence="2">
    <name type="scientific">Mus musculus</name>
    <name type="common">Mouse</name>
    <dbReference type="NCBI Taxonomy" id="10090"/>
    <lineage>
        <taxon>Eukaryota</taxon>
        <taxon>Metazoa</taxon>
        <taxon>Chordata</taxon>
        <taxon>Craniata</taxon>
        <taxon>Vertebrata</taxon>
        <taxon>Euteleostomi</taxon>
        <taxon>Mammalia</taxon>
        <taxon>Eutheria</taxon>
        <taxon>Euarchontoglires</taxon>
        <taxon>Glires</taxon>
        <taxon>Rodentia</taxon>
        <taxon>Myomorpha</taxon>
        <taxon>Muroidea</taxon>
        <taxon>Muridae</taxon>
        <taxon>Murinae</taxon>
        <taxon>Mus</taxon>
        <taxon>Mus</taxon>
    </lineage>
</organism>
<dbReference type="HOGENOM" id="CLU_2339021_0_0_1"/>
<dbReference type="AlphaFoldDB" id="Q8BNW1"/>
<reference evidence="2" key="3">
    <citation type="journal article" date="2000" name="Genome Res.">
        <title>RIKEN integrated sequence analysis (RISA) system--384-format sequencing pipeline with 384 multicapillary sequencer.</title>
        <authorList>
            <person name="Shibata K."/>
            <person name="Itoh M."/>
            <person name="Aizawa K."/>
            <person name="Nagaoka S."/>
            <person name="Sasaki N."/>
            <person name="Carninci P."/>
            <person name="Konno H."/>
            <person name="Akiyama J."/>
            <person name="Nishi K."/>
            <person name="Kitsunai T."/>
            <person name="Tashiro H."/>
            <person name="Itoh M."/>
            <person name="Sumi N."/>
            <person name="Ishii Y."/>
            <person name="Nakamura S."/>
            <person name="Hazama M."/>
            <person name="Nishine T."/>
            <person name="Harada A."/>
            <person name="Yamamoto R."/>
            <person name="Matsumoto H."/>
            <person name="Sakaguchi S."/>
            <person name="Ikegami T."/>
            <person name="Kashiwagi K."/>
            <person name="Fujiwake S."/>
            <person name="Inoue K."/>
            <person name="Togawa Y."/>
            <person name="Izawa M."/>
            <person name="Ohara E."/>
            <person name="Watahiki M."/>
            <person name="Yoneda Y."/>
            <person name="Ishikawa T."/>
            <person name="Ozawa K."/>
            <person name="Tanaka T."/>
            <person name="Matsuura S."/>
            <person name="Kawai J."/>
            <person name="Okazaki Y."/>
            <person name="Muramatsu M."/>
            <person name="Inoue Y."/>
            <person name="Kira A."/>
            <person name="Hayashizaki Y."/>
        </authorList>
    </citation>
    <scope>NUCLEOTIDE SEQUENCE</scope>
    <source>
        <strain evidence="2">C57BL/6J</strain>
        <tissue evidence="2">Aorta and vein</tissue>
    </source>
</reference>
<evidence type="ECO:0000256" key="1">
    <source>
        <dbReference type="SAM" id="SignalP"/>
    </source>
</evidence>
<reference evidence="2" key="4">
    <citation type="journal article" date="2001" name="Nature">
        <title>Functional annotation of a full-length mouse cDNA collection.</title>
        <authorList>
            <consortium name="The RIKEN Genome Exploration Research Group Phase II Team and the FANTOM Consortium"/>
        </authorList>
    </citation>
    <scope>NUCLEOTIDE SEQUENCE</scope>
    <source>
        <strain evidence="2">C57BL/6J</strain>
        <tissue evidence="2">Aorta and vein</tissue>
    </source>
</reference>
<proteinExistence type="evidence at transcript level"/>
<dbReference type="InterPro" id="IPR012674">
    <property type="entry name" value="Calycin"/>
</dbReference>
<evidence type="ECO:0000313" key="3">
    <source>
        <dbReference type="MGI" id="MGI:2443347"/>
    </source>
</evidence>
<feature type="signal peptide" evidence="1">
    <location>
        <begin position="1"/>
        <end position="15"/>
    </location>
</feature>
<reference evidence="2" key="5">
    <citation type="journal article" date="2002" name="Nature">
        <title>Analysis of the mouse transcriptome based on functional annotation of 60,770 full-length cDNAs.</title>
        <authorList>
            <consortium name="The FANTOM Consortium and the RIKEN Genome Exploration Research Group Phase I and II Team"/>
        </authorList>
    </citation>
    <scope>NUCLEOTIDE SEQUENCE</scope>
    <source>
        <strain evidence="2">C57BL/6J</strain>
        <tissue evidence="2">Aorta and vein</tissue>
    </source>
</reference>
<reference evidence="2" key="7">
    <citation type="journal article" date="2005" name="Science">
        <title>The Transcriptional Landscape of the Mammalian Genome.</title>
        <authorList>
            <consortium name="The FANTOM Consortium"/>
            <consortium name="Riken Genome Exploration Research Group and Genome Science Group (Genome Network Project Core Group)"/>
        </authorList>
    </citation>
    <scope>NUCLEOTIDE SEQUENCE</scope>
    <source>
        <strain evidence="2">C57BL/6J</strain>
        <tissue evidence="2">Aorta and vein</tissue>
    </source>
</reference>